<dbReference type="OrthoDB" id="9770860at2"/>
<keyword evidence="2" id="KW-1185">Reference proteome</keyword>
<dbReference type="AlphaFoldDB" id="A0A2S6CPQ5"/>
<proteinExistence type="predicted"/>
<evidence type="ECO:0000313" key="2">
    <source>
        <dbReference type="Proteomes" id="UP000239589"/>
    </source>
</evidence>
<gene>
    <name evidence="1" type="ORF">CUN59_19340</name>
</gene>
<comment type="caution">
    <text evidence="1">The sequence shown here is derived from an EMBL/GenBank/DDBJ whole genome shotgun (WGS) entry which is preliminary data.</text>
</comment>
<accession>A0A2S6CPQ5</accession>
<sequence>MYRKQKQQDTLPEEFELPFGGKLAADNRWVILAKIIPWTEFEAEYAAIFTASIGAPADISYPTDLELLNQSRKHTETIIDILYNSVKVKNSNKPRTYRKIAVSR</sequence>
<organism evidence="1 2">
    <name type="scientific">Cuspidothrix issatschenkoi CHARLIE-1</name>
    <dbReference type="NCBI Taxonomy" id="2052836"/>
    <lineage>
        <taxon>Bacteria</taxon>
        <taxon>Bacillati</taxon>
        <taxon>Cyanobacteriota</taxon>
        <taxon>Cyanophyceae</taxon>
        <taxon>Nostocales</taxon>
        <taxon>Aphanizomenonaceae</taxon>
        <taxon>Cuspidothrix</taxon>
    </lineage>
</organism>
<dbReference type="Proteomes" id="UP000239589">
    <property type="component" value="Unassembled WGS sequence"/>
</dbReference>
<dbReference type="EMBL" id="PGEM01000180">
    <property type="protein sequence ID" value="PPJ61718.1"/>
    <property type="molecule type" value="Genomic_DNA"/>
</dbReference>
<reference evidence="1 2" key="1">
    <citation type="submission" date="2018-02" db="EMBL/GenBank/DDBJ databases">
        <title>Discovery of a pederin family compound in a non-symbiotic bloom-forming cyanobacterium.</title>
        <authorList>
            <person name="Kust A."/>
            <person name="Mares J."/>
            <person name="Jokela J."/>
            <person name="Urajova P."/>
            <person name="Hajek J."/>
            <person name="Saurav K."/>
            <person name="Voracova K."/>
            <person name="Fewer D.P."/>
            <person name="Haapaniemi E."/>
            <person name="Permi P."/>
            <person name="Rehakova K."/>
            <person name="Sivonen K."/>
            <person name="Hrouzek P."/>
        </authorList>
    </citation>
    <scope>NUCLEOTIDE SEQUENCE [LARGE SCALE GENOMIC DNA]</scope>
    <source>
        <strain evidence="1 2">CHARLIE-1</strain>
    </source>
</reference>
<protein>
    <submittedName>
        <fullName evidence="1">Uncharacterized protein</fullName>
    </submittedName>
</protein>
<evidence type="ECO:0000313" key="1">
    <source>
        <dbReference type="EMBL" id="PPJ61718.1"/>
    </source>
</evidence>
<name>A0A2S6CPQ5_9CYAN</name>